<evidence type="ECO:0000313" key="2">
    <source>
        <dbReference type="EMBL" id="MBB4957919.1"/>
    </source>
</evidence>
<dbReference type="Proteomes" id="UP000578819">
    <property type="component" value="Unassembled WGS sequence"/>
</dbReference>
<gene>
    <name evidence="2" type="ORF">FHR38_001652</name>
</gene>
<proteinExistence type="predicted"/>
<dbReference type="EMBL" id="JACHJW010000001">
    <property type="protein sequence ID" value="MBB4957919.1"/>
    <property type="molecule type" value="Genomic_DNA"/>
</dbReference>
<evidence type="ECO:0000256" key="1">
    <source>
        <dbReference type="SAM" id="MobiDB-lite"/>
    </source>
</evidence>
<feature type="region of interest" description="Disordered" evidence="1">
    <location>
        <begin position="35"/>
        <end position="60"/>
    </location>
</feature>
<sequence>MNPPVLLGHGRREPVSMELMVVWAVLRARSAQDPWEIEPSPDKCREGMCAGTTSGTRDDRHMRWRSTGLSFDTVEMIAKEEQQKG</sequence>
<comment type="caution">
    <text evidence="2">The sequence shown here is derived from an EMBL/GenBank/DDBJ whole genome shotgun (WGS) entry which is preliminary data.</text>
</comment>
<evidence type="ECO:0000313" key="3">
    <source>
        <dbReference type="Proteomes" id="UP000578819"/>
    </source>
</evidence>
<protein>
    <submittedName>
        <fullName evidence="2">Uncharacterized protein</fullName>
    </submittedName>
</protein>
<organism evidence="2 3">
    <name type="scientific">Micromonospora polyrhachis</name>
    <dbReference type="NCBI Taxonomy" id="1282883"/>
    <lineage>
        <taxon>Bacteria</taxon>
        <taxon>Bacillati</taxon>
        <taxon>Actinomycetota</taxon>
        <taxon>Actinomycetes</taxon>
        <taxon>Micromonosporales</taxon>
        <taxon>Micromonosporaceae</taxon>
        <taxon>Micromonospora</taxon>
    </lineage>
</organism>
<dbReference type="AlphaFoldDB" id="A0A7W7WNT9"/>
<dbReference type="RefSeq" id="WP_184534091.1">
    <property type="nucleotide sequence ID" value="NZ_JACHJW010000001.1"/>
</dbReference>
<keyword evidence="3" id="KW-1185">Reference proteome</keyword>
<reference evidence="2 3" key="1">
    <citation type="submission" date="2020-08" db="EMBL/GenBank/DDBJ databases">
        <title>Sequencing the genomes of 1000 actinobacteria strains.</title>
        <authorList>
            <person name="Klenk H.-P."/>
        </authorList>
    </citation>
    <scope>NUCLEOTIDE SEQUENCE [LARGE SCALE GENOMIC DNA]</scope>
    <source>
        <strain evidence="2 3">DSM 45886</strain>
    </source>
</reference>
<accession>A0A7W7WNT9</accession>
<name>A0A7W7WNT9_9ACTN</name>